<dbReference type="Pfam" id="PF13399">
    <property type="entry name" value="LytR_C"/>
    <property type="match status" value="1"/>
</dbReference>
<dbReference type="Proteomes" id="UP001183388">
    <property type="component" value="Unassembled WGS sequence"/>
</dbReference>
<feature type="domain" description="LytR/CpsA/Psr regulator C-terminal" evidence="2">
    <location>
        <begin position="101"/>
        <end position="196"/>
    </location>
</feature>
<dbReference type="InterPro" id="IPR027381">
    <property type="entry name" value="LytR/CpsA/Psr_C"/>
</dbReference>
<protein>
    <submittedName>
        <fullName evidence="3">LytR C-terminal domain-containing protein</fullName>
    </submittedName>
</protein>
<evidence type="ECO:0000313" key="3">
    <source>
        <dbReference type="EMBL" id="MDT0309301.1"/>
    </source>
</evidence>
<reference evidence="4" key="1">
    <citation type="submission" date="2023-07" db="EMBL/GenBank/DDBJ databases">
        <title>30 novel species of actinomycetes from the DSMZ collection.</title>
        <authorList>
            <person name="Nouioui I."/>
        </authorList>
    </citation>
    <scope>NUCLEOTIDE SEQUENCE [LARGE SCALE GENOMIC DNA]</scope>
    <source>
        <strain evidence="4">DSM 44917</strain>
    </source>
</reference>
<comment type="caution">
    <text evidence="3">The sequence shown here is derived from an EMBL/GenBank/DDBJ whole genome shotgun (WGS) entry which is preliminary data.</text>
</comment>
<evidence type="ECO:0000313" key="4">
    <source>
        <dbReference type="Proteomes" id="UP001183388"/>
    </source>
</evidence>
<accession>A0ABU2LCJ2</accession>
<evidence type="ECO:0000256" key="1">
    <source>
        <dbReference type="SAM" id="MobiDB-lite"/>
    </source>
</evidence>
<dbReference type="Gene3D" id="3.30.70.2390">
    <property type="match status" value="1"/>
</dbReference>
<name>A0ABU2LCJ2_9ACTN</name>
<dbReference type="RefSeq" id="WP_311632257.1">
    <property type="nucleotide sequence ID" value="NZ_JAVREN010000034.1"/>
</dbReference>
<feature type="region of interest" description="Disordered" evidence="1">
    <location>
        <begin position="62"/>
        <end position="99"/>
    </location>
</feature>
<gene>
    <name evidence="3" type="ORF">RM780_20390</name>
</gene>
<keyword evidence="4" id="KW-1185">Reference proteome</keyword>
<proteinExistence type="predicted"/>
<dbReference type="EMBL" id="JAVREN010000034">
    <property type="protein sequence ID" value="MDT0309301.1"/>
    <property type="molecule type" value="Genomic_DNA"/>
</dbReference>
<organism evidence="3 4">
    <name type="scientific">Streptomyces boetiae</name>
    <dbReference type="NCBI Taxonomy" id="3075541"/>
    <lineage>
        <taxon>Bacteria</taxon>
        <taxon>Bacillati</taxon>
        <taxon>Actinomycetota</taxon>
        <taxon>Actinomycetes</taxon>
        <taxon>Kitasatosporales</taxon>
        <taxon>Streptomycetaceae</taxon>
        <taxon>Streptomyces</taxon>
    </lineage>
</organism>
<sequence>MSMLTPPGMGGKKFRVTGRRYPRMRRRRHRGRIVLALVASVTVLGLLGYGTVQLVDVFSSGGEGGGAPRTQAGARAANERDCTTPTRDGGQEPPRLPAPRSITVNVYNATQRTGLAQETADALEERGFTIGDVDNAPEDLDGRVEAPGLLLGSAAAREAGALSVLGAQLEGAQTRERGNGEDPGPEVVDLVIGEDFSGLAAAREAERRLAALAGADASPGTC</sequence>
<evidence type="ECO:0000259" key="2">
    <source>
        <dbReference type="Pfam" id="PF13399"/>
    </source>
</evidence>